<evidence type="ECO:0000313" key="4">
    <source>
        <dbReference type="Proteomes" id="UP000830055"/>
    </source>
</evidence>
<dbReference type="InterPro" id="IPR008040">
    <property type="entry name" value="Hydant_A_N"/>
</dbReference>
<dbReference type="Pfam" id="PF05378">
    <property type="entry name" value="Hydant_A_N"/>
    <property type="match status" value="1"/>
</dbReference>
<feature type="domain" description="Hydantoinase A/oxoprolinase" evidence="1">
    <location>
        <begin position="178"/>
        <end position="458"/>
    </location>
</feature>
<dbReference type="Proteomes" id="UP000830055">
    <property type="component" value="Chromosome"/>
</dbReference>
<dbReference type="InterPro" id="IPR045079">
    <property type="entry name" value="Oxoprolinase-like"/>
</dbReference>
<feature type="domain" description="Hydantoinase/oxoprolinase N-terminal" evidence="2">
    <location>
        <begin position="3"/>
        <end position="156"/>
    </location>
</feature>
<dbReference type="Pfam" id="PF01968">
    <property type="entry name" value="Hydantoinase_A"/>
    <property type="match status" value="1"/>
</dbReference>
<dbReference type="PANTHER" id="PTHR11365">
    <property type="entry name" value="5-OXOPROLINASE RELATED"/>
    <property type="match status" value="1"/>
</dbReference>
<name>A0ABM7W5Z9_9BACT</name>
<accession>A0ABM7W5Z9</accession>
<proteinExistence type="predicted"/>
<dbReference type="InterPro" id="IPR043129">
    <property type="entry name" value="ATPase_NBD"/>
</dbReference>
<dbReference type="PANTHER" id="PTHR11365:SF2">
    <property type="entry name" value="5-OXOPROLINASE"/>
    <property type="match status" value="1"/>
</dbReference>
<protein>
    <submittedName>
        <fullName evidence="3">Hydantoinase/oxoprolinase</fullName>
    </submittedName>
</protein>
<evidence type="ECO:0000259" key="1">
    <source>
        <dbReference type="Pfam" id="PF01968"/>
    </source>
</evidence>
<dbReference type="RefSeq" id="WP_284153437.1">
    <property type="nucleotide sequence ID" value="NZ_AP025516.1"/>
</dbReference>
<organism evidence="3 4">
    <name type="scientific">Desulfofustis limnaeus</name>
    <dbReference type="NCBI Taxonomy" id="2740163"/>
    <lineage>
        <taxon>Bacteria</taxon>
        <taxon>Pseudomonadati</taxon>
        <taxon>Thermodesulfobacteriota</taxon>
        <taxon>Desulfobulbia</taxon>
        <taxon>Desulfobulbales</taxon>
        <taxon>Desulfocapsaceae</taxon>
        <taxon>Desulfofustis</taxon>
    </lineage>
</organism>
<evidence type="ECO:0000313" key="3">
    <source>
        <dbReference type="EMBL" id="BDD86343.1"/>
    </source>
</evidence>
<dbReference type="EMBL" id="AP025516">
    <property type="protein sequence ID" value="BDD86343.1"/>
    <property type="molecule type" value="Genomic_DNA"/>
</dbReference>
<dbReference type="InterPro" id="IPR002821">
    <property type="entry name" value="Hydantoinase_A"/>
</dbReference>
<keyword evidence="4" id="KW-1185">Reference proteome</keyword>
<sequence>MIIGLDVGGTHTDAVLFGSHGLARDVKVPTDPDNLYETVLTALDRLLENQKARDVKRLVLSTTLATNMVVQNTLPPVAMVVSGGPGIDPEHFRVGEHYYVVPGALDHSGREIEPLDEAQVKEIGEKIRAAGLPYVGVVSKFSVRNPTHELRLAEVLAPFVERVFMGHPLSGVLSFPRRIATTYLNAAVFPVHRDFFSAVQETLAKKGIGVPIRILKPDGGNMNMASSLTYPAQTILSGPSASVMGAIAFAPQDRCCLVLDIGGTTTDMAVILDGAPVLAAGGIEIGPYKTLIRALQTRSIGVGGDSVVRVRDGRISIGPDRLGRALAYGGPLPTPTDAFCVLGMADGGDRERAEKGLLPIAEALQTSVTEAAERVFTEACREILAAAQQMVNDINSRPLYTVHEMHEGVRIQPDQLLVLGGPARQFADRLSSLFPGQVRTVPHWHVANAIGCALARTTCEVTVYADTARQVVTAQGEGYHEKIPSGFELKNIREVALDLVRKKALARGANPEFVQTEVIEEAQFNMVRGFYTVGKNIRVRAQVKPGLIHGYDPVSETLNRSDL</sequence>
<reference evidence="3 4" key="1">
    <citation type="submission" date="2022-01" db="EMBL/GenBank/DDBJ databases">
        <title>Desulfofustis limnae sp. nov., a novel mesophilic sulfate-reducing bacterium isolated from marsh soil.</title>
        <authorList>
            <person name="Watanabe M."/>
            <person name="Takahashi A."/>
            <person name="Kojima H."/>
            <person name="Fukui M."/>
        </authorList>
    </citation>
    <scope>NUCLEOTIDE SEQUENCE [LARGE SCALE GENOMIC DNA]</scope>
    <source>
        <strain evidence="3 4">PPLL</strain>
    </source>
</reference>
<gene>
    <name evidence="3" type="ORF">DPPLL_07080</name>
</gene>
<dbReference type="SUPFAM" id="SSF53067">
    <property type="entry name" value="Actin-like ATPase domain"/>
    <property type="match status" value="1"/>
</dbReference>
<evidence type="ECO:0000259" key="2">
    <source>
        <dbReference type="Pfam" id="PF05378"/>
    </source>
</evidence>